<feature type="compositionally biased region" description="Basic and acidic residues" evidence="1">
    <location>
        <begin position="71"/>
        <end position="91"/>
    </location>
</feature>
<feature type="compositionally biased region" description="Basic residues" evidence="1">
    <location>
        <begin position="1"/>
        <end position="10"/>
    </location>
</feature>
<keyword evidence="3" id="KW-1185">Reference proteome</keyword>
<feature type="region of interest" description="Disordered" evidence="1">
    <location>
        <begin position="1"/>
        <end position="38"/>
    </location>
</feature>
<gene>
    <name evidence="2" type="ORF">F5147DRAFT_779159</name>
</gene>
<evidence type="ECO:0000313" key="3">
    <source>
        <dbReference type="Proteomes" id="UP000823399"/>
    </source>
</evidence>
<dbReference type="RefSeq" id="XP_041287326.1">
    <property type="nucleotide sequence ID" value="XM_041442251.1"/>
</dbReference>
<name>A0A9P7EX24_9AGAM</name>
<dbReference type="AlphaFoldDB" id="A0A9P7EX24"/>
<evidence type="ECO:0000313" key="2">
    <source>
        <dbReference type="EMBL" id="KAG2093881.1"/>
    </source>
</evidence>
<proteinExistence type="predicted"/>
<comment type="caution">
    <text evidence="2">The sequence shown here is derived from an EMBL/GenBank/DDBJ whole genome shotgun (WGS) entry which is preliminary data.</text>
</comment>
<feature type="compositionally biased region" description="Pro residues" evidence="1">
    <location>
        <begin position="22"/>
        <end position="38"/>
    </location>
</feature>
<feature type="region of interest" description="Disordered" evidence="1">
    <location>
        <begin position="58"/>
        <end position="110"/>
    </location>
</feature>
<sequence length="110" mass="11679">MNRRGRRRQNTKIPQVEAAPEPVAPAPAALPPAAPTPIPVIPAAAATTTAAAAIATALHRPRRQQKLPQRFRQDDTATHLDDGECYADRRSNVKGSSGDLGKTALVEIQG</sequence>
<evidence type="ECO:0000256" key="1">
    <source>
        <dbReference type="SAM" id="MobiDB-lite"/>
    </source>
</evidence>
<dbReference type="Proteomes" id="UP000823399">
    <property type="component" value="Unassembled WGS sequence"/>
</dbReference>
<accession>A0A9P7EX24</accession>
<organism evidence="2 3">
    <name type="scientific">Suillus discolor</name>
    <dbReference type="NCBI Taxonomy" id="1912936"/>
    <lineage>
        <taxon>Eukaryota</taxon>
        <taxon>Fungi</taxon>
        <taxon>Dikarya</taxon>
        <taxon>Basidiomycota</taxon>
        <taxon>Agaricomycotina</taxon>
        <taxon>Agaricomycetes</taxon>
        <taxon>Agaricomycetidae</taxon>
        <taxon>Boletales</taxon>
        <taxon>Suillineae</taxon>
        <taxon>Suillaceae</taxon>
        <taxon>Suillus</taxon>
    </lineage>
</organism>
<protein>
    <submittedName>
        <fullName evidence="2">Uncharacterized protein</fullName>
    </submittedName>
</protein>
<dbReference type="EMBL" id="JABBWM010000082">
    <property type="protein sequence ID" value="KAG2093881.1"/>
    <property type="molecule type" value="Genomic_DNA"/>
</dbReference>
<reference evidence="2" key="1">
    <citation type="journal article" date="2020" name="New Phytol.">
        <title>Comparative genomics reveals dynamic genome evolution in host specialist ectomycorrhizal fungi.</title>
        <authorList>
            <person name="Lofgren L.A."/>
            <person name="Nguyen N.H."/>
            <person name="Vilgalys R."/>
            <person name="Ruytinx J."/>
            <person name="Liao H.L."/>
            <person name="Branco S."/>
            <person name="Kuo A."/>
            <person name="LaButti K."/>
            <person name="Lipzen A."/>
            <person name="Andreopoulos W."/>
            <person name="Pangilinan J."/>
            <person name="Riley R."/>
            <person name="Hundley H."/>
            <person name="Na H."/>
            <person name="Barry K."/>
            <person name="Grigoriev I.V."/>
            <person name="Stajich J.E."/>
            <person name="Kennedy P.G."/>
        </authorList>
    </citation>
    <scope>NUCLEOTIDE SEQUENCE</scope>
    <source>
        <strain evidence="2">FC423</strain>
    </source>
</reference>
<dbReference type="GeneID" id="64704510"/>